<reference evidence="2" key="1">
    <citation type="submission" date="2020-08" db="EMBL/GenBank/DDBJ databases">
        <title>Multicomponent nature underlies the extraordinary mechanical properties of spider dragline silk.</title>
        <authorList>
            <person name="Kono N."/>
            <person name="Nakamura H."/>
            <person name="Mori M."/>
            <person name="Yoshida Y."/>
            <person name="Ohtoshi R."/>
            <person name="Malay A.D."/>
            <person name="Moran D.A.P."/>
            <person name="Tomita M."/>
            <person name="Numata K."/>
            <person name="Arakawa K."/>
        </authorList>
    </citation>
    <scope>NUCLEOTIDE SEQUENCE</scope>
</reference>
<comment type="caution">
    <text evidence="2">The sequence shown here is derived from an EMBL/GenBank/DDBJ whole genome shotgun (WGS) entry which is preliminary data.</text>
</comment>
<dbReference type="Proteomes" id="UP000887159">
    <property type="component" value="Unassembled WGS sequence"/>
</dbReference>
<evidence type="ECO:0000256" key="1">
    <source>
        <dbReference type="SAM" id="MobiDB-lite"/>
    </source>
</evidence>
<protein>
    <recommendedName>
        <fullName evidence="4">Transposase IS30-like HTH domain-containing protein</fullName>
    </recommendedName>
</protein>
<keyword evidence="3" id="KW-1185">Reference proteome</keyword>
<evidence type="ECO:0000313" key="3">
    <source>
        <dbReference type="Proteomes" id="UP000887159"/>
    </source>
</evidence>
<feature type="region of interest" description="Disordered" evidence="1">
    <location>
        <begin position="55"/>
        <end position="78"/>
    </location>
</feature>
<sequence length="78" mass="9031">MPLRHFRKQYEQLSQFERRRIIGIREAGWSARRVARQLGRYDCVVRSVGTSGSERCHLNEDNTQGALDRPVVEKTATS</sequence>
<organism evidence="2 3">
    <name type="scientific">Trichonephila clavipes</name>
    <name type="common">Golden silk orbweaver</name>
    <name type="synonym">Nephila clavipes</name>
    <dbReference type="NCBI Taxonomy" id="2585209"/>
    <lineage>
        <taxon>Eukaryota</taxon>
        <taxon>Metazoa</taxon>
        <taxon>Ecdysozoa</taxon>
        <taxon>Arthropoda</taxon>
        <taxon>Chelicerata</taxon>
        <taxon>Arachnida</taxon>
        <taxon>Araneae</taxon>
        <taxon>Araneomorphae</taxon>
        <taxon>Entelegynae</taxon>
        <taxon>Araneoidea</taxon>
        <taxon>Nephilidae</taxon>
        <taxon>Trichonephila</taxon>
    </lineage>
</organism>
<gene>
    <name evidence="2" type="primary">NCL1_21096</name>
    <name evidence="2" type="ORF">TNCV_3525631</name>
</gene>
<proteinExistence type="predicted"/>
<evidence type="ECO:0008006" key="4">
    <source>
        <dbReference type="Google" id="ProtNLM"/>
    </source>
</evidence>
<dbReference type="EMBL" id="BMAU01021261">
    <property type="protein sequence ID" value="GFY06707.1"/>
    <property type="molecule type" value="Genomic_DNA"/>
</dbReference>
<accession>A0A8X6S3A4</accession>
<name>A0A8X6S3A4_TRICX</name>
<evidence type="ECO:0000313" key="2">
    <source>
        <dbReference type="EMBL" id="GFY06707.1"/>
    </source>
</evidence>
<dbReference type="AlphaFoldDB" id="A0A8X6S3A4"/>
<dbReference type="Gene3D" id="1.10.10.60">
    <property type="entry name" value="Homeodomain-like"/>
    <property type="match status" value="1"/>
</dbReference>